<dbReference type="FunFam" id="1.10.472.10:FF:000070">
    <property type="entry name" value="CYCLIN D32"/>
    <property type="match status" value="1"/>
</dbReference>
<accession>A0AAV3R200</accession>
<evidence type="ECO:0000259" key="7">
    <source>
        <dbReference type="SMART" id="SM01332"/>
    </source>
</evidence>
<evidence type="ECO:0000313" key="8">
    <source>
        <dbReference type="EMBL" id="GAA0170369.1"/>
    </source>
</evidence>
<keyword evidence="4" id="KW-0131">Cell cycle</keyword>
<dbReference type="SMART" id="SM00385">
    <property type="entry name" value="CYCLIN"/>
    <property type="match status" value="1"/>
</dbReference>
<dbReference type="SMART" id="SM01332">
    <property type="entry name" value="Cyclin_C"/>
    <property type="match status" value="1"/>
</dbReference>
<dbReference type="Pfam" id="PF00134">
    <property type="entry name" value="Cyclin_N"/>
    <property type="match status" value="1"/>
</dbReference>
<dbReference type="AlphaFoldDB" id="A0AAV3R200"/>
<dbReference type="GO" id="GO:0010444">
    <property type="term" value="P:guard mother cell differentiation"/>
    <property type="evidence" value="ECO:0007669"/>
    <property type="project" value="UniProtKB-ARBA"/>
</dbReference>
<dbReference type="GO" id="GO:0016301">
    <property type="term" value="F:kinase activity"/>
    <property type="evidence" value="ECO:0007669"/>
    <property type="project" value="UniProtKB-KW"/>
</dbReference>
<keyword evidence="3 5" id="KW-0195">Cyclin</keyword>
<organism evidence="8 9">
    <name type="scientific">Lithospermum erythrorhizon</name>
    <name type="common">Purple gromwell</name>
    <name type="synonym">Lithospermum officinale var. erythrorhizon</name>
    <dbReference type="NCBI Taxonomy" id="34254"/>
    <lineage>
        <taxon>Eukaryota</taxon>
        <taxon>Viridiplantae</taxon>
        <taxon>Streptophyta</taxon>
        <taxon>Embryophyta</taxon>
        <taxon>Tracheophyta</taxon>
        <taxon>Spermatophyta</taxon>
        <taxon>Magnoliopsida</taxon>
        <taxon>eudicotyledons</taxon>
        <taxon>Gunneridae</taxon>
        <taxon>Pentapetalae</taxon>
        <taxon>asterids</taxon>
        <taxon>lamiids</taxon>
        <taxon>Boraginales</taxon>
        <taxon>Boraginaceae</taxon>
        <taxon>Boraginoideae</taxon>
        <taxon>Lithospermeae</taxon>
        <taxon>Lithospermum</taxon>
    </lineage>
</organism>
<evidence type="ECO:0000259" key="6">
    <source>
        <dbReference type="SMART" id="SM00385"/>
    </source>
</evidence>
<protein>
    <submittedName>
        <fullName evidence="8">Kinase activator</fullName>
    </submittedName>
</protein>
<dbReference type="PANTHER" id="PTHR10177">
    <property type="entry name" value="CYCLINS"/>
    <property type="match status" value="1"/>
</dbReference>
<dbReference type="SUPFAM" id="SSF47954">
    <property type="entry name" value="Cyclin-like"/>
    <property type="match status" value="2"/>
</dbReference>
<gene>
    <name evidence="8" type="ORF">LIER_24645</name>
</gene>
<dbReference type="InterPro" id="IPR048258">
    <property type="entry name" value="Cyclins_cyclin-box"/>
</dbReference>
<dbReference type="InterPro" id="IPR013763">
    <property type="entry name" value="Cyclin-like_dom"/>
</dbReference>
<dbReference type="InterPro" id="IPR036915">
    <property type="entry name" value="Cyclin-like_sf"/>
</dbReference>
<dbReference type="FunFam" id="1.10.472.10:FF:000060">
    <property type="entry name" value="D6-type cyclin"/>
    <property type="match status" value="1"/>
</dbReference>
<dbReference type="Pfam" id="PF02984">
    <property type="entry name" value="Cyclin_C"/>
    <property type="match status" value="1"/>
</dbReference>
<dbReference type="Gene3D" id="1.10.472.10">
    <property type="entry name" value="Cyclin-like"/>
    <property type="match status" value="2"/>
</dbReference>
<dbReference type="InterPro" id="IPR039361">
    <property type="entry name" value="Cyclin"/>
</dbReference>
<reference evidence="8 9" key="1">
    <citation type="submission" date="2024-01" db="EMBL/GenBank/DDBJ databases">
        <title>The complete chloroplast genome sequence of Lithospermum erythrorhizon: insights into the phylogenetic relationship among Boraginaceae species and the maternal lineages of purple gromwells.</title>
        <authorList>
            <person name="Okada T."/>
            <person name="Watanabe K."/>
        </authorList>
    </citation>
    <scope>NUCLEOTIDE SEQUENCE [LARGE SCALE GENOMIC DNA]</scope>
</reference>
<dbReference type="PROSITE" id="PS00292">
    <property type="entry name" value="CYCLINS"/>
    <property type="match status" value="1"/>
</dbReference>
<sequence length="357" mass="41005">MAVEQVIQHLDQPFVLDDSFYCEEEHPFSEMGDEDDAESCLDEELNSQNNITSRSKSSIFAPLTLEHGLFFEDEDLISLFTKEKEQETPHYCNPFACQSRRVAVEWILKMNNHFEFSALTAVYAVNYLDRFLDGVHIQKDKAWMIQLAAVTCLSLAAKVEETHVPLLLDLQQVEDANYVFEPKTIKRMELLVLSNLKWKMNPVTPLAFVEHIMRRLGLKNHLLWKFLRRCENLILSILDDCRFVRYKPSILASATMLHIIHQVEPYNVVDHQNQLLHVLKLSKEKVNSCYELVEALVSSSPSSWHAHNNNPLKRKYINNEAAGRIVGSSSPSSSSTMKKIRAANEHHIYSAVALPKL</sequence>
<evidence type="ECO:0000256" key="2">
    <source>
        <dbReference type="ARBA" id="ARBA00022618"/>
    </source>
</evidence>
<evidence type="ECO:0000256" key="3">
    <source>
        <dbReference type="ARBA" id="ARBA00023127"/>
    </source>
</evidence>
<keyword evidence="2" id="KW-0132">Cell division</keyword>
<keyword evidence="8" id="KW-0418">Kinase</keyword>
<proteinExistence type="inferred from homology"/>
<keyword evidence="9" id="KW-1185">Reference proteome</keyword>
<feature type="domain" description="Cyclin-like" evidence="6">
    <location>
        <begin position="105"/>
        <end position="194"/>
    </location>
</feature>
<feature type="domain" description="Cyclin C-terminal" evidence="7">
    <location>
        <begin position="203"/>
        <end position="335"/>
    </location>
</feature>
<evidence type="ECO:0000256" key="1">
    <source>
        <dbReference type="ARBA" id="ARBA00009065"/>
    </source>
</evidence>
<evidence type="ECO:0000256" key="4">
    <source>
        <dbReference type="ARBA" id="ARBA00023306"/>
    </source>
</evidence>
<dbReference type="EMBL" id="BAABME010007217">
    <property type="protein sequence ID" value="GAA0170369.1"/>
    <property type="molecule type" value="Genomic_DNA"/>
</dbReference>
<dbReference type="InterPro" id="IPR004367">
    <property type="entry name" value="Cyclin_C-dom"/>
</dbReference>
<dbReference type="CDD" id="cd20544">
    <property type="entry name" value="CYCLIN_AtCycD-like_rpt2"/>
    <property type="match status" value="1"/>
</dbReference>
<evidence type="ECO:0000313" key="9">
    <source>
        <dbReference type="Proteomes" id="UP001454036"/>
    </source>
</evidence>
<evidence type="ECO:0000256" key="5">
    <source>
        <dbReference type="RuleBase" id="RU000383"/>
    </source>
</evidence>
<dbReference type="InterPro" id="IPR006671">
    <property type="entry name" value="Cyclin_N"/>
</dbReference>
<dbReference type="GO" id="GO:0051301">
    <property type="term" value="P:cell division"/>
    <property type="evidence" value="ECO:0007669"/>
    <property type="project" value="UniProtKB-KW"/>
</dbReference>
<name>A0AAV3R200_LITER</name>
<dbReference type="CDD" id="cd20543">
    <property type="entry name" value="CYCLIN_AtCycD-like_rpt1"/>
    <property type="match status" value="1"/>
</dbReference>
<keyword evidence="8" id="KW-0808">Transferase</keyword>
<comment type="caution">
    <text evidence="8">The sequence shown here is derived from an EMBL/GenBank/DDBJ whole genome shotgun (WGS) entry which is preliminary data.</text>
</comment>
<dbReference type="Proteomes" id="UP001454036">
    <property type="component" value="Unassembled WGS sequence"/>
</dbReference>
<dbReference type="GO" id="GO:0048316">
    <property type="term" value="P:seed development"/>
    <property type="evidence" value="ECO:0007669"/>
    <property type="project" value="UniProtKB-ARBA"/>
</dbReference>
<comment type="similarity">
    <text evidence="1">Belongs to the cyclin family. Cyclin D subfamily.</text>
</comment>